<feature type="compositionally biased region" description="Basic residues" evidence="1">
    <location>
        <begin position="40"/>
        <end position="50"/>
    </location>
</feature>
<gene>
    <name evidence="2" type="ORF">WUBG_19206</name>
</gene>
<dbReference type="AlphaFoldDB" id="J9DZ58"/>
<name>J9DZ58_WUCBA</name>
<feature type="compositionally biased region" description="Polar residues" evidence="1">
    <location>
        <begin position="56"/>
        <end position="66"/>
    </location>
</feature>
<dbReference type="EMBL" id="ADBV01025015">
    <property type="protein sequence ID" value="EJW69887.1"/>
    <property type="molecule type" value="Genomic_DNA"/>
</dbReference>
<comment type="caution">
    <text evidence="2">The sequence shown here is derived from an EMBL/GenBank/DDBJ whole genome shotgun (WGS) entry which is preliminary data.</text>
</comment>
<evidence type="ECO:0000313" key="3">
    <source>
        <dbReference type="Proteomes" id="UP000004810"/>
    </source>
</evidence>
<organism evidence="2 3">
    <name type="scientific">Wuchereria bancrofti</name>
    <dbReference type="NCBI Taxonomy" id="6293"/>
    <lineage>
        <taxon>Eukaryota</taxon>
        <taxon>Metazoa</taxon>
        <taxon>Ecdysozoa</taxon>
        <taxon>Nematoda</taxon>
        <taxon>Chromadorea</taxon>
        <taxon>Rhabditida</taxon>
        <taxon>Spirurina</taxon>
        <taxon>Spiruromorpha</taxon>
        <taxon>Filarioidea</taxon>
        <taxon>Onchocercidae</taxon>
        <taxon>Wuchereria</taxon>
    </lineage>
</organism>
<dbReference type="Proteomes" id="UP000004810">
    <property type="component" value="Unassembled WGS sequence"/>
</dbReference>
<evidence type="ECO:0000256" key="1">
    <source>
        <dbReference type="SAM" id="MobiDB-lite"/>
    </source>
</evidence>
<protein>
    <submittedName>
        <fullName evidence="2">Uncharacterized protein</fullName>
    </submittedName>
</protein>
<accession>J9DZ58</accession>
<proteinExistence type="predicted"/>
<feature type="region of interest" description="Disordered" evidence="1">
    <location>
        <begin position="14"/>
        <end position="66"/>
    </location>
</feature>
<reference evidence="3" key="1">
    <citation type="submission" date="2012-08" db="EMBL/GenBank/DDBJ databases">
        <title>The Genome Sequence of Wuchereria bancrofti.</title>
        <authorList>
            <person name="Nutman T.B."/>
            <person name="Fink D.L."/>
            <person name="Russ C."/>
            <person name="Young S."/>
            <person name="Zeng Q."/>
            <person name="Koehrsen M."/>
            <person name="Alvarado L."/>
            <person name="Berlin A."/>
            <person name="Chapman S.B."/>
            <person name="Chen Z."/>
            <person name="Freedman E."/>
            <person name="Gellesch M."/>
            <person name="Goldberg J."/>
            <person name="Griggs A."/>
            <person name="Gujja S."/>
            <person name="Heilman E.R."/>
            <person name="Heiman D."/>
            <person name="Hepburn T."/>
            <person name="Howarth C."/>
            <person name="Jen D."/>
            <person name="Larson L."/>
            <person name="Lewis B."/>
            <person name="Mehta T."/>
            <person name="Park D."/>
            <person name="Pearson M."/>
            <person name="Roberts A."/>
            <person name="Saif S."/>
            <person name="Shea T."/>
            <person name="Shenoy N."/>
            <person name="Sisk P."/>
            <person name="Stolte C."/>
            <person name="Sykes S."/>
            <person name="Walk T."/>
            <person name="White J."/>
            <person name="Yandava C."/>
            <person name="Haas B."/>
            <person name="Henn M.R."/>
            <person name="Nusbaum C."/>
            <person name="Birren B."/>
        </authorList>
    </citation>
    <scope>NUCLEOTIDE SEQUENCE [LARGE SCALE GENOMIC DNA]</scope>
    <source>
        <strain evidence="3">NA</strain>
    </source>
</reference>
<sequence>MALDDLISTRAEEITSTWGKQKTSKKLEKKQDEDWDTAKSKKSRGGKGKIMKQILSEESTSGTLVR</sequence>
<evidence type="ECO:0000313" key="2">
    <source>
        <dbReference type="EMBL" id="EJW69887.1"/>
    </source>
</evidence>
<feature type="compositionally biased region" description="Basic and acidic residues" evidence="1">
    <location>
        <begin position="25"/>
        <end position="39"/>
    </location>
</feature>